<evidence type="ECO:0000259" key="1">
    <source>
        <dbReference type="Pfam" id="PF05175"/>
    </source>
</evidence>
<gene>
    <name evidence="2" type="ORF">J2S59_003776</name>
</gene>
<reference evidence="2 3" key="1">
    <citation type="submission" date="2023-07" db="EMBL/GenBank/DDBJ databases">
        <title>Sequencing the genomes of 1000 actinobacteria strains.</title>
        <authorList>
            <person name="Klenk H.-P."/>
        </authorList>
    </citation>
    <scope>NUCLEOTIDE SEQUENCE [LARGE SCALE GENOMIC DNA]</scope>
    <source>
        <strain evidence="2 3">GD13</strain>
    </source>
</reference>
<dbReference type="InterPro" id="IPR029063">
    <property type="entry name" value="SAM-dependent_MTases_sf"/>
</dbReference>
<dbReference type="InterPro" id="IPR007848">
    <property type="entry name" value="Small_mtfrase_dom"/>
</dbReference>
<name>A0ABT9NUL5_9ACTN</name>
<keyword evidence="3" id="KW-1185">Reference proteome</keyword>
<dbReference type="GO" id="GO:0102559">
    <property type="term" value="F:peptide chain release factor N(5)-glutamine methyltransferase activity"/>
    <property type="evidence" value="ECO:0007669"/>
    <property type="project" value="UniProtKB-EC"/>
</dbReference>
<dbReference type="GO" id="GO:0032259">
    <property type="term" value="P:methylation"/>
    <property type="evidence" value="ECO:0007669"/>
    <property type="project" value="UniProtKB-KW"/>
</dbReference>
<keyword evidence="2" id="KW-0489">Methyltransferase</keyword>
<protein>
    <submittedName>
        <fullName evidence="2">Release factor glutamine methyltransferase</fullName>
        <ecNumber evidence="2">2.1.1.297</ecNumber>
    </submittedName>
</protein>
<sequence>MTTLRAPMGATETIAFGPLDITFSEGVIRPRPWTTAQSEWAAEILLDAPAGRVLELCSGAGHIGLLSVLGSGRDLVCVDRSEIACVNARFNTECAGLASQVEIRNRPLEEAVADGEEFALVVADPPWVRHAEIGRFPEDPVTAIDGGDDGLVIARLCLQVIAKALMPGGSAILQLGPEGQVETLADELAAYAEDLVHTDTRRFPRGALMRVDRVPSCRS</sequence>
<dbReference type="Gene3D" id="3.40.50.150">
    <property type="entry name" value="Vaccinia Virus protein VP39"/>
    <property type="match status" value="1"/>
</dbReference>
<dbReference type="InterPro" id="IPR050320">
    <property type="entry name" value="N5-glutamine_MTase"/>
</dbReference>
<dbReference type="Proteomes" id="UP001240447">
    <property type="component" value="Unassembled WGS sequence"/>
</dbReference>
<dbReference type="PANTHER" id="PTHR18895:SF74">
    <property type="entry name" value="MTRF1L RELEASE FACTOR GLUTAMINE METHYLTRANSFERASE"/>
    <property type="match status" value="1"/>
</dbReference>
<evidence type="ECO:0000313" key="3">
    <source>
        <dbReference type="Proteomes" id="UP001240447"/>
    </source>
</evidence>
<dbReference type="RefSeq" id="WP_306825396.1">
    <property type="nucleotide sequence ID" value="NZ_JAUSQM010000001.1"/>
</dbReference>
<accession>A0ABT9NUL5</accession>
<evidence type="ECO:0000313" key="2">
    <source>
        <dbReference type="EMBL" id="MDP9823967.1"/>
    </source>
</evidence>
<dbReference type="EC" id="2.1.1.297" evidence="2"/>
<dbReference type="SUPFAM" id="SSF53335">
    <property type="entry name" value="S-adenosyl-L-methionine-dependent methyltransferases"/>
    <property type="match status" value="1"/>
</dbReference>
<dbReference type="PROSITE" id="PS00092">
    <property type="entry name" value="N6_MTASE"/>
    <property type="match status" value="1"/>
</dbReference>
<feature type="domain" description="Methyltransferase small" evidence="1">
    <location>
        <begin position="45"/>
        <end position="131"/>
    </location>
</feature>
<dbReference type="InterPro" id="IPR002052">
    <property type="entry name" value="DNA_methylase_N6_adenine_CS"/>
</dbReference>
<dbReference type="PANTHER" id="PTHR18895">
    <property type="entry name" value="HEMK METHYLTRANSFERASE"/>
    <property type="match status" value="1"/>
</dbReference>
<comment type="caution">
    <text evidence="2">The sequence shown here is derived from an EMBL/GenBank/DDBJ whole genome shotgun (WGS) entry which is preliminary data.</text>
</comment>
<organism evidence="2 3">
    <name type="scientific">Nocardioides massiliensis</name>
    <dbReference type="NCBI Taxonomy" id="1325935"/>
    <lineage>
        <taxon>Bacteria</taxon>
        <taxon>Bacillati</taxon>
        <taxon>Actinomycetota</taxon>
        <taxon>Actinomycetes</taxon>
        <taxon>Propionibacteriales</taxon>
        <taxon>Nocardioidaceae</taxon>
        <taxon>Nocardioides</taxon>
    </lineage>
</organism>
<keyword evidence="2" id="KW-0808">Transferase</keyword>
<dbReference type="CDD" id="cd02440">
    <property type="entry name" value="AdoMet_MTases"/>
    <property type="match status" value="1"/>
</dbReference>
<dbReference type="EMBL" id="JAUSQM010000001">
    <property type="protein sequence ID" value="MDP9823967.1"/>
    <property type="molecule type" value="Genomic_DNA"/>
</dbReference>
<proteinExistence type="predicted"/>
<dbReference type="Pfam" id="PF05175">
    <property type="entry name" value="MTS"/>
    <property type="match status" value="1"/>
</dbReference>